<dbReference type="InterPro" id="IPR027417">
    <property type="entry name" value="P-loop_NTPase"/>
</dbReference>
<dbReference type="GO" id="GO:0006235">
    <property type="term" value="P:dTTP biosynthetic process"/>
    <property type="evidence" value="ECO:0007669"/>
    <property type="project" value="UniProtKB-UniRule"/>
</dbReference>
<keyword evidence="5 11" id="KW-0545">Nucleotide biosynthesis</keyword>
<keyword evidence="8 11" id="KW-0067">ATP-binding</keyword>
<dbReference type="HAMAP" id="MF_00165">
    <property type="entry name" value="Thymidylate_kinase"/>
    <property type="match status" value="1"/>
</dbReference>
<dbReference type="PROSITE" id="PS01331">
    <property type="entry name" value="THYMIDYLATE_KINASE"/>
    <property type="match status" value="1"/>
</dbReference>
<dbReference type="InterPro" id="IPR018094">
    <property type="entry name" value="Thymidylate_kinase"/>
</dbReference>
<dbReference type="FunFam" id="3.40.50.300:FF:000225">
    <property type="entry name" value="Thymidylate kinase"/>
    <property type="match status" value="1"/>
</dbReference>
<keyword evidence="14" id="KW-1185">Reference proteome</keyword>
<keyword evidence="6 11" id="KW-0547">Nucleotide-binding</keyword>
<evidence type="ECO:0000256" key="10">
    <source>
        <dbReference type="ARBA" id="ARBA00057735"/>
    </source>
</evidence>
<evidence type="ECO:0000256" key="4">
    <source>
        <dbReference type="ARBA" id="ARBA00022679"/>
    </source>
</evidence>
<evidence type="ECO:0000256" key="7">
    <source>
        <dbReference type="ARBA" id="ARBA00022777"/>
    </source>
</evidence>
<evidence type="ECO:0000256" key="3">
    <source>
        <dbReference type="ARBA" id="ARBA00017144"/>
    </source>
</evidence>
<dbReference type="InterPro" id="IPR039430">
    <property type="entry name" value="Thymidylate_kin-like_dom"/>
</dbReference>
<comment type="function">
    <text evidence="10 11">Phosphorylation of dTMP to form dTDP in both de novo and salvage pathways of dTTP synthesis.</text>
</comment>
<reference evidence="13 14" key="1">
    <citation type="submission" date="2016-11" db="EMBL/GenBank/DDBJ databases">
        <authorList>
            <person name="Jaros S."/>
            <person name="Januszkiewicz K."/>
            <person name="Wedrychowicz H."/>
        </authorList>
    </citation>
    <scope>NUCLEOTIDE SEQUENCE [LARGE SCALE GENOMIC DNA]</scope>
    <source>
        <strain evidence="13 14">IBRC-M 10683</strain>
    </source>
</reference>
<dbReference type="Proteomes" id="UP000183988">
    <property type="component" value="Unassembled WGS sequence"/>
</dbReference>
<dbReference type="PANTHER" id="PTHR10344:SF4">
    <property type="entry name" value="UMP-CMP KINASE 2, MITOCHONDRIAL"/>
    <property type="match status" value="1"/>
</dbReference>
<evidence type="ECO:0000313" key="14">
    <source>
        <dbReference type="Proteomes" id="UP000183988"/>
    </source>
</evidence>
<dbReference type="AlphaFoldDB" id="A0A1M5MFI3"/>
<dbReference type="EC" id="2.7.4.9" evidence="2 11"/>
<protein>
    <recommendedName>
        <fullName evidence="3 11">Thymidylate kinase</fullName>
        <ecNumber evidence="2 11">2.7.4.9</ecNumber>
    </recommendedName>
    <alternativeName>
        <fullName evidence="11">dTMP kinase</fullName>
    </alternativeName>
</protein>
<dbReference type="GO" id="GO:0005829">
    <property type="term" value="C:cytosol"/>
    <property type="evidence" value="ECO:0007669"/>
    <property type="project" value="TreeGrafter"/>
</dbReference>
<evidence type="ECO:0000256" key="8">
    <source>
        <dbReference type="ARBA" id="ARBA00022840"/>
    </source>
</evidence>
<comment type="similarity">
    <text evidence="1 11">Belongs to the thymidylate kinase family.</text>
</comment>
<feature type="binding site" evidence="11">
    <location>
        <begin position="30"/>
        <end position="37"/>
    </location>
    <ligand>
        <name>ATP</name>
        <dbReference type="ChEBI" id="CHEBI:30616"/>
    </ligand>
</feature>
<evidence type="ECO:0000313" key="13">
    <source>
        <dbReference type="EMBL" id="SHG75981.1"/>
    </source>
</evidence>
<accession>A0A1M5MFI3</accession>
<dbReference type="EMBL" id="FQVW01000058">
    <property type="protein sequence ID" value="SHG75981.1"/>
    <property type="molecule type" value="Genomic_DNA"/>
</dbReference>
<dbReference type="PANTHER" id="PTHR10344">
    <property type="entry name" value="THYMIDYLATE KINASE"/>
    <property type="match status" value="1"/>
</dbReference>
<dbReference type="InterPro" id="IPR018095">
    <property type="entry name" value="Thymidylate_kin_CS"/>
</dbReference>
<dbReference type="GO" id="GO:0006233">
    <property type="term" value="P:dTDP biosynthetic process"/>
    <property type="evidence" value="ECO:0007669"/>
    <property type="project" value="InterPro"/>
</dbReference>
<evidence type="ECO:0000256" key="11">
    <source>
        <dbReference type="HAMAP-Rule" id="MF_00165"/>
    </source>
</evidence>
<evidence type="ECO:0000256" key="6">
    <source>
        <dbReference type="ARBA" id="ARBA00022741"/>
    </source>
</evidence>
<dbReference type="NCBIfam" id="TIGR00041">
    <property type="entry name" value="DTMP_kinase"/>
    <property type="match status" value="1"/>
</dbReference>
<dbReference type="CDD" id="cd01672">
    <property type="entry name" value="TMPK"/>
    <property type="match status" value="1"/>
</dbReference>
<dbReference type="GO" id="GO:0005524">
    <property type="term" value="F:ATP binding"/>
    <property type="evidence" value="ECO:0007669"/>
    <property type="project" value="UniProtKB-UniRule"/>
</dbReference>
<keyword evidence="4 11" id="KW-0808">Transferase</keyword>
<evidence type="ECO:0000256" key="1">
    <source>
        <dbReference type="ARBA" id="ARBA00009776"/>
    </source>
</evidence>
<feature type="domain" description="Thymidylate kinase-like" evidence="12">
    <location>
        <begin position="28"/>
        <end position="218"/>
    </location>
</feature>
<dbReference type="STRING" id="930117.SAMN05216225_105816"/>
<sequence length="229" mass="25830">MGFRLGLTGTDFLSAKGVKIVSGYFITFEGGEGAGKTTILHSISNKLQELGYDVVTTREPGGIDIAEKIRDIILNPSHTEMDARTEALLYAAARRQHLVEKVLPALEENKVILCDRFIDSSLAYQGYARGLGVDEVFSINQFAIQDSMPHLTLFFNIEPKKGLARIAANKDREKNRLDLEQLKFHEDVYTAYQNLIERFPERIVNINADQSIETVEKDSLEKIVHFIEK</sequence>
<evidence type="ECO:0000256" key="5">
    <source>
        <dbReference type="ARBA" id="ARBA00022727"/>
    </source>
</evidence>
<proteinExistence type="inferred from homology"/>
<keyword evidence="7 11" id="KW-0418">Kinase</keyword>
<evidence type="ECO:0000256" key="9">
    <source>
        <dbReference type="ARBA" id="ARBA00048743"/>
    </source>
</evidence>
<dbReference type="Gene3D" id="3.40.50.300">
    <property type="entry name" value="P-loop containing nucleotide triphosphate hydrolases"/>
    <property type="match status" value="1"/>
</dbReference>
<comment type="catalytic activity">
    <reaction evidence="9 11">
        <text>dTMP + ATP = dTDP + ADP</text>
        <dbReference type="Rhea" id="RHEA:13517"/>
        <dbReference type="ChEBI" id="CHEBI:30616"/>
        <dbReference type="ChEBI" id="CHEBI:58369"/>
        <dbReference type="ChEBI" id="CHEBI:63528"/>
        <dbReference type="ChEBI" id="CHEBI:456216"/>
        <dbReference type="EC" id="2.7.4.9"/>
    </reaction>
</comment>
<gene>
    <name evidence="11" type="primary">tmk</name>
    <name evidence="13" type="ORF">SAMN05216225_105816</name>
</gene>
<evidence type="ECO:0000259" key="12">
    <source>
        <dbReference type="Pfam" id="PF02223"/>
    </source>
</evidence>
<dbReference type="GO" id="GO:0004798">
    <property type="term" value="F:dTMP kinase activity"/>
    <property type="evidence" value="ECO:0007669"/>
    <property type="project" value="UniProtKB-UniRule"/>
</dbReference>
<dbReference type="GO" id="GO:0006227">
    <property type="term" value="P:dUDP biosynthetic process"/>
    <property type="evidence" value="ECO:0007669"/>
    <property type="project" value="TreeGrafter"/>
</dbReference>
<organism evidence="13 14">
    <name type="scientific">Ornithinibacillus halophilus</name>
    <dbReference type="NCBI Taxonomy" id="930117"/>
    <lineage>
        <taxon>Bacteria</taxon>
        <taxon>Bacillati</taxon>
        <taxon>Bacillota</taxon>
        <taxon>Bacilli</taxon>
        <taxon>Bacillales</taxon>
        <taxon>Bacillaceae</taxon>
        <taxon>Ornithinibacillus</taxon>
    </lineage>
</organism>
<name>A0A1M5MFI3_9BACI</name>
<evidence type="ECO:0000256" key="2">
    <source>
        <dbReference type="ARBA" id="ARBA00012980"/>
    </source>
</evidence>
<dbReference type="SUPFAM" id="SSF52540">
    <property type="entry name" value="P-loop containing nucleoside triphosphate hydrolases"/>
    <property type="match status" value="1"/>
</dbReference>
<dbReference type="Pfam" id="PF02223">
    <property type="entry name" value="Thymidylate_kin"/>
    <property type="match status" value="1"/>
</dbReference>